<protein>
    <submittedName>
        <fullName evidence="2">Uncharacterized protein</fullName>
    </submittedName>
</protein>
<evidence type="ECO:0000256" key="1">
    <source>
        <dbReference type="SAM" id="MobiDB-lite"/>
    </source>
</evidence>
<keyword evidence="3" id="KW-1185">Reference proteome</keyword>
<sequence length="109" mass="12448">MPFPKEDTTPPVTNMCLVMVFSKRLHRTGAGSFYPDARGKTSPRKKKAPASIAQCFQTLFYSTRQRARRPHPSLDFTHWKHERGNRGVRSGRKRARKGSAVPEKPLIRS</sequence>
<feature type="region of interest" description="Disordered" evidence="1">
    <location>
        <begin position="29"/>
        <end position="49"/>
    </location>
</feature>
<dbReference type="Proteomes" id="UP001320544">
    <property type="component" value="Chromosome"/>
</dbReference>
<name>A0ABN6MIF7_9ACTN</name>
<reference evidence="2 3" key="1">
    <citation type="submission" date="2022-01" db="EMBL/GenBank/DDBJ databases">
        <title>Novel bile acid biosynthetic pathways are enriched in the microbiome of centenarians.</title>
        <authorList>
            <person name="Sato Y."/>
            <person name="Atarashi K."/>
            <person name="Plichta R.D."/>
            <person name="Arai Y."/>
            <person name="Sasajima S."/>
            <person name="Kearney M.S."/>
            <person name="Suda W."/>
            <person name="Takeshita K."/>
            <person name="Sasaki T."/>
            <person name="Okamoto S."/>
            <person name="Skelly N.A."/>
            <person name="Okamura Y."/>
            <person name="Vlamakis H."/>
            <person name="Li Y."/>
            <person name="Tanoue T."/>
            <person name="Takei H."/>
            <person name="Nittono H."/>
            <person name="Narushima S."/>
            <person name="Irie J."/>
            <person name="Itoh H."/>
            <person name="Moriya K."/>
            <person name="Sugiura Y."/>
            <person name="Suematsu M."/>
            <person name="Moritoki N."/>
            <person name="Shibata S."/>
            <person name="Littman R.D."/>
            <person name="Fischbach A.M."/>
            <person name="Uwamino Y."/>
            <person name="Inoue T."/>
            <person name="Honda A."/>
            <person name="Hattori M."/>
            <person name="Murai T."/>
            <person name="Xavier J.R."/>
            <person name="Hirose N."/>
            <person name="Honda K."/>
        </authorList>
    </citation>
    <scope>NUCLEOTIDE SEQUENCE [LARGE SCALE GENOMIC DNA]</scope>
    <source>
        <strain evidence="2 3">CE91-St30</strain>
    </source>
</reference>
<evidence type="ECO:0000313" key="3">
    <source>
        <dbReference type="Proteomes" id="UP001320544"/>
    </source>
</evidence>
<proteinExistence type="predicted"/>
<organism evidence="2 3">
    <name type="scientific">Raoultibacter timonensis</name>
    <dbReference type="NCBI Taxonomy" id="1907662"/>
    <lineage>
        <taxon>Bacteria</taxon>
        <taxon>Bacillati</taxon>
        <taxon>Actinomycetota</taxon>
        <taxon>Coriobacteriia</taxon>
        <taxon>Eggerthellales</taxon>
        <taxon>Eggerthellaceae</taxon>
        <taxon>Raoultibacter</taxon>
    </lineage>
</organism>
<evidence type="ECO:0000313" key="2">
    <source>
        <dbReference type="EMBL" id="BDE96755.1"/>
    </source>
</evidence>
<feature type="region of interest" description="Disordered" evidence="1">
    <location>
        <begin position="64"/>
        <end position="109"/>
    </location>
</feature>
<gene>
    <name evidence="2" type="ORF">CE91St30_20880</name>
</gene>
<dbReference type="EMBL" id="AP025564">
    <property type="protein sequence ID" value="BDE96755.1"/>
    <property type="molecule type" value="Genomic_DNA"/>
</dbReference>
<accession>A0ABN6MIF7</accession>